<dbReference type="Proteomes" id="UP000270296">
    <property type="component" value="Unassembled WGS sequence"/>
</dbReference>
<protein>
    <submittedName>
        <fullName evidence="3">39S ribosomal protein L35, mitochondrial</fullName>
    </submittedName>
</protein>
<proteinExistence type="predicted"/>
<evidence type="ECO:0000313" key="3">
    <source>
        <dbReference type="WBParaSite" id="SBAD_0001262501-mRNA-1"/>
    </source>
</evidence>
<reference evidence="3" key="1">
    <citation type="submission" date="2016-06" db="UniProtKB">
        <authorList>
            <consortium name="WormBaseParasite"/>
        </authorList>
    </citation>
    <scope>IDENTIFICATION</scope>
</reference>
<dbReference type="AlphaFoldDB" id="A0A183J8M2"/>
<dbReference type="EMBL" id="UZAM01017223">
    <property type="protein sequence ID" value="VDP46472.1"/>
    <property type="molecule type" value="Genomic_DNA"/>
</dbReference>
<dbReference type="InterPro" id="IPR019338">
    <property type="entry name" value="Ribosomal_bL35m"/>
</dbReference>
<dbReference type="PANTHER" id="PTHR15909:SF0">
    <property type="entry name" value="LARGE RIBOSOMAL SUBUNIT PROTEIN BL35M"/>
    <property type="match status" value="1"/>
</dbReference>
<organism evidence="3">
    <name type="scientific">Soboliphyme baturini</name>
    <dbReference type="NCBI Taxonomy" id="241478"/>
    <lineage>
        <taxon>Eukaryota</taxon>
        <taxon>Metazoa</taxon>
        <taxon>Ecdysozoa</taxon>
        <taxon>Nematoda</taxon>
        <taxon>Enoplea</taxon>
        <taxon>Dorylaimia</taxon>
        <taxon>Dioctophymatida</taxon>
        <taxon>Dioctophymatoidea</taxon>
        <taxon>Soboliphymatidae</taxon>
        <taxon>Soboliphyme</taxon>
    </lineage>
</organism>
<dbReference type="OrthoDB" id="5847109at2759"/>
<reference evidence="1 2" key="2">
    <citation type="submission" date="2018-11" db="EMBL/GenBank/DDBJ databases">
        <authorList>
            <consortium name="Pathogen Informatics"/>
        </authorList>
    </citation>
    <scope>NUCLEOTIDE SEQUENCE [LARGE SCALE GENOMIC DNA]</scope>
</reference>
<evidence type="ECO:0000313" key="1">
    <source>
        <dbReference type="EMBL" id="VDP46472.1"/>
    </source>
</evidence>
<sequence>MANGGHYSSGTAVSGLYIKRFCSGNIVLSITRTIVRIPLWEYHIRFDSKVGKKIPNTEVLNKFKRLNNGLWIRTHPGRHKWRYLKDEPWLTQSLYHETPTNEEQQILDKLVNRFWLRPKYYVNDPYAPRKILIDDFTAQKYFYDR</sequence>
<keyword evidence="2" id="KW-1185">Reference proteome</keyword>
<dbReference type="GO" id="GO:0005840">
    <property type="term" value="C:ribosome"/>
    <property type="evidence" value="ECO:0007669"/>
    <property type="project" value="UniProtKB-KW"/>
</dbReference>
<dbReference type="PANTHER" id="PTHR15909">
    <property type="entry name" value="39S RIBOSOMAL PROTEIN L35, MITOCHONDRIAL"/>
    <property type="match status" value="1"/>
</dbReference>
<dbReference type="GO" id="GO:0005739">
    <property type="term" value="C:mitochondrion"/>
    <property type="evidence" value="ECO:0007669"/>
    <property type="project" value="UniProtKB-SubCell"/>
</dbReference>
<dbReference type="GO" id="GO:1990904">
    <property type="term" value="C:ribonucleoprotein complex"/>
    <property type="evidence" value="ECO:0007669"/>
    <property type="project" value="UniProtKB-KW"/>
</dbReference>
<gene>
    <name evidence="1" type="ORF">SBAD_LOCUS12220</name>
</gene>
<name>A0A183J8M2_9BILA</name>
<dbReference type="WBParaSite" id="SBAD_0001262501-mRNA-1">
    <property type="protein sequence ID" value="SBAD_0001262501-mRNA-1"/>
    <property type="gene ID" value="SBAD_0001262501"/>
</dbReference>
<accession>A0A183J8M2</accession>
<evidence type="ECO:0000313" key="2">
    <source>
        <dbReference type="Proteomes" id="UP000270296"/>
    </source>
</evidence>